<dbReference type="InterPro" id="IPR016032">
    <property type="entry name" value="Sig_transdc_resp-reg_C-effctor"/>
</dbReference>
<feature type="region of interest" description="Disordered" evidence="4">
    <location>
        <begin position="1"/>
        <end position="22"/>
    </location>
</feature>
<name>A0ABV8VEL2_9NOCA</name>
<sequence length="102" mass="11329">MVDISVWHPGTDIQAPTEQSNPNVGTLRLGHRERLLIELLMEGCTDAAIARRMCLSERTVRRITARLMASLGARSRFEAGVRAAQAGWCTGSPSKGIRRERR</sequence>
<evidence type="ECO:0000256" key="1">
    <source>
        <dbReference type="ARBA" id="ARBA00023015"/>
    </source>
</evidence>
<evidence type="ECO:0000256" key="3">
    <source>
        <dbReference type="ARBA" id="ARBA00023163"/>
    </source>
</evidence>
<reference evidence="7" key="1">
    <citation type="journal article" date="2019" name="Int. J. Syst. Evol. Microbiol.">
        <title>The Global Catalogue of Microorganisms (GCM) 10K type strain sequencing project: providing services to taxonomists for standard genome sequencing and annotation.</title>
        <authorList>
            <consortium name="The Broad Institute Genomics Platform"/>
            <consortium name="The Broad Institute Genome Sequencing Center for Infectious Disease"/>
            <person name="Wu L."/>
            <person name="Ma J."/>
        </authorList>
    </citation>
    <scope>NUCLEOTIDE SEQUENCE [LARGE SCALE GENOMIC DNA]</scope>
    <source>
        <strain evidence="7">IBRC-M 10490</strain>
    </source>
</reference>
<comment type="caution">
    <text evidence="6">The sequence shown here is derived from an EMBL/GenBank/DDBJ whole genome shotgun (WGS) entry which is preliminary data.</text>
</comment>
<dbReference type="InterPro" id="IPR036388">
    <property type="entry name" value="WH-like_DNA-bd_sf"/>
</dbReference>
<dbReference type="SUPFAM" id="SSF46894">
    <property type="entry name" value="C-terminal effector domain of the bipartite response regulators"/>
    <property type="match status" value="1"/>
</dbReference>
<dbReference type="SMART" id="SM00421">
    <property type="entry name" value="HTH_LUXR"/>
    <property type="match status" value="1"/>
</dbReference>
<dbReference type="PANTHER" id="PTHR43214:SF24">
    <property type="entry name" value="TRANSCRIPTIONAL REGULATORY PROTEIN NARL-RELATED"/>
    <property type="match status" value="1"/>
</dbReference>
<organism evidence="6 7">
    <name type="scientific">Nocardia halotolerans</name>
    <dbReference type="NCBI Taxonomy" id="1755878"/>
    <lineage>
        <taxon>Bacteria</taxon>
        <taxon>Bacillati</taxon>
        <taxon>Actinomycetota</taxon>
        <taxon>Actinomycetes</taxon>
        <taxon>Mycobacteriales</taxon>
        <taxon>Nocardiaceae</taxon>
        <taxon>Nocardia</taxon>
    </lineage>
</organism>
<protein>
    <submittedName>
        <fullName evidence="6">Response regulator transcription factor</fullName>
    </submittedName>
</protein>
<dbReference type="PROSITE" id="PS50043">
    <property type="entry name" value="HTH_LUXR_2"/>
    <property type="match status" value="1"/>
</dbReference>
<dbReference type="PANTHER" id="PTHR43214">
    <property type="entry name" value="TWO-COMPONENT RESPONSE REGULATOR"/>
    <property type="match status" value="1"/>
</dbReference>
<keyword evidence="1" id="KW-0805">Transcription regulation</keyword>
<dbReference type="InterPro" id="IPR039420">
    <property type="entry name" value="WalR-like"/>
</dbReference>
<keyword evidence="3" id="KW-0804">Transcription</keyword>
<accession>A0ABV8VEL2</accession>
<proteinExistence type="predicted"/>
<dbReference type="RefSeq" id="WP_378558684.1">
    <property type="nucleotide sequence ID" value="NZ_JBHSDL010000008.1"/>
</dbReference>
<feature type="domain" description="HTH luxR-type" evidence="5">
    <location>
        <begin position="22"/>
        <end position="87"/>
    </location>
</feature>
<dbReference type="Pfam" id="PF00196">
    <property type="entry name" value="GerE"/>
    <property type="match status" value="1"/>
</dbReference>
<dbReference type="CDD" id="cd06170">
    <property type="entry name" value="LuxR_C_like"/>
    <property type="match status" value="1"/>
</dbReference>
<dbReference type="Gene3D" id="1.10.10.10">
    <property type="entry name" value="Winged helix-like DNA-binding domain superfamily/Winged helix DNA-binding domain"/>
    <property type="match status" value="1"/>
</dbReference>
<evidence type="ECO:0000313" key="7">
    <source>
        <dbReference type="Proteomes" id="UP001595844"/>
    </source>
</evidence>
<evidence type="ECO:0000259" key="5">
    <source>
        <dbReference type="PROSITE" id="PS50043"/>
    </source>
</evidence>
<keyword evidence="2" id="KW-0238">DNA-binding</keyword>
<dbReference type="EMBL" id="JBHSDL010000008">
    <property type="protein sequence ID" value="MFC4374191.1"/>
    <property type="molecule type" value="Genomic_DNA"/>
</dbReference>
<keyword evidence="7" id="KW-1185">Reference proteome</keyword>
<dbReference type="Proteomes" id="UP001595844">
    <property type="component" value="Unassembled WGS sequence"/>
</dbReference>
<evidence type="ECO:0000256" key="4">
    <source>
        <dbReference type="SAM" id="MobiDB-lite"/>
    </source>
</evidence>
<dbReference type="PRINTS" id="PR00038">
    <property type="entry name" value="HTHLUXR"/>
</dbReference>
<evidence type="ECO:0000256" key="2">
    <source>
        <dbReference type="ARBA" id="ARBA00023125"/>
    </source>
</evidence>
<evidence type="ECO:0000313" key="6">
    <source>
        <dbReference type="EMBL" id="MFC4374191.1"/>
    </source>
</evidence>
<dbReference type="InterPro" id="IPR000792">
    <property type="entry name" value="Tscrpt_reg_LuxR_C"/>
</dbReference>
<gene>
    <name evidence="6" type="ORF">ACFO5K_08730</name>
</gene>